<gene>
    <name evidence="1" type="ORF">FB559_6256</name>
</gene>
<evidence type="ECO:0000313" key="1">
    <source>
        <dbReference type="EMBL" id="TQM00541.1"/>
    </source>
</evidence>
<name>A0A543CU36_9ACTN</name>
<dbReference type="Proteomes" id="UP000316096">
    <property type="component" value="Unassembled WGS sequence"/>
</dbReference>
<dbReference type="SUPFAM" id="SSF47240">
    <property type="entry name" value="Ferritin-like"/>
    <property type="match status" value="1"/>
</dbReference>
<comment type="caution">
    <text evidence="1">The sequence shown here is derived from an EMBL/GenBank/DDBJ whole genome shotgun (WGS) entry which is preliminary data.</text>
</comment>
<dbReference type="InterPro" id="IPR025859">
    <property type="entry name" value="AurF/CmlI"/>
</dbReference>
<sequence>MAPEERANPGWSYTSTFGNWENRASVRNKPPRILTEATPATVFFPPEAVPAVSDPLVVERGPAVAHRLLVHSLYQYLHFTTVLEQVAVLPVTARISLDRAGVVALPAAMRADAFKITTDEAWHAQSSHDFTERVAAVTGIAASAVVEPRFAHLLARLRDGFDVADRPLVDLVFAVVSETLVSSLLAGLPFDRRLPEPVRALVADHAADEGRHHSYFRAFLRCLWPRLTAAQRRLVGPRVPELVEAFLHPDLAAVRAALVASGFTAAEADTIVRRSYPPGAPVFDVAPAARATVRAFRDVDALDDTATREAFMAAGLE</sequence>
<dbReference type="OrthoDB" id="505347at2"/>
<reference evidence="1 2" key="1">
    <citation type="submission" date="2019-06" db="EMBL/GenBank/DDBJ databases">
        <title>Sequencing the genomes of 1000 actinobacteria strains.</title>
        <authorList>
            <person name="Klenk H.-P."/>
        </authorList>
    </citation>
    <scope>NUCLEOTIDE SEQUENCE [LARGE SCALE GENOMIC DNA]</scope>
    <source>
        <strain evidence="1 2">DSM 102200</strain>
    </source>
</reference>
<accession>A0A543CU36</accession>
<organism evidence="1 2">
    <name type="scientific">Actinoallomurus bryophytorum</name>
    <dbReference type="NCBI Taxonomy" id="1490222"/>
    <lineage>
        <taxon>Bacteria</taxon>
        <taxon>Bacillati</taxon>
        <taxon>Actinomycetota</taxon>
        <taxon>Actinomycetes</taxon>
        <taxon>Streptosporangiales</taxon>
        <taxon>Thermomonosporaceae</taxon>
        <taxon>Actinoallomurus</taxon>
    </lineage>
</organism>
<proteinExistence type="predicted"/>
<dbReference type="Pfam" id="PF11583">
    <property type="entry name" value="AurF"/>
    <property type="match status" value="1"/>
</dbReference>
<keyword evidence="2" id="KW-1185">Reference proteome</keyword>
<dbReference type="AlphaFoldDB" id="A0A543CU36"/>
<evidence type="ECO:0000313" key="2">
    <source>
        <dbReference type="Proteomes" id="UP000316096"/>
    </source>
</evidence>
<dbReference type="InterPro" id="IPR012348">
    <property type="entry name" value="RNR-like"/>
</dbReference>
<dbReference type="Gene3D" id="1.10.620.20">
    <property type="entry name" value="Ribonucleotide Reductase, subunit A"/>
    <property type="match status" value="1"/>
</dbReference>
<dbReference type="EMBL" id="VFOZ01000001">
    <property type="protein sequence ID" value="TQM00541.1"/>
    <property type="molecule type" value="Genomic_DNA"/>
</dbReference>
<dbReference type="RefSeq" id="WP_141960165.1">
    <property type="nucleotide sequence ID" value="NZ_VFOZ01000001.1"/>
</dbReference>
<dbReference type="GO" id="GO:0016491">
    <property type="term" value="F:oxidoreductase activity"/>
    <property type="evidence" value="ECO:0007669"/>
    <property type="project" value="InterPro"/>
</dbReference>
<protein>
    <submittedName>
        <fullName evidence="1">Para-aminobenzoate N-oxygenase AurF</fullName>
    </submittedName>
</protein>
<dbReference type="InterPro" id="IPR009078">
    <property type="entry name" value="Ferritin-like_SF"/>
</dbReference>